<dbReference type="InterPro" id="IPR013766">
    <property type="entry name" value="Thioredoxin_domain"/>
</dbReference>
<sequence>MRLREEMPELTGATKWLNSNPIRKRDLIGKKPSFIHFWSVSCGTCKKVMPKINRFREEYNNQLNVISVHMPRMDEDLDINLIRTTASKHGIKQPIFVDNDQTLTDAFHIKIVPAYFVFDTEGRLRHYHSGDGGMRLLHKRVNRLLGYTNK</sequence>
<protein>
    <submittedName>
        <fullName evidence="3">Thiol-disulfide oxidoreductase YkuV</fullName>
    </submittedName>
</protein>
<dbReference type="Gene3D" id="3.40.30.10">
    <property type="entry name" value="Glutaredoxin"/>
    <property type="match status" value="1"/>
</dbReference>
<proteinExistence type="predicted"/>
<keyword evidence="4" id="KW-1185">Reference proteome</keyword>
<dbReference type="Pfam" id="PF00578">
    <property type="entry name" value="AhpC-TSA"/>
    <property type="match status" value="1"/>
</dbReference>
<name>A0ABN1GKQ1_9BACI</name>
<dbReference type="InterPro" id="IPR036249">
    <property type="entry name" value="Thioredoxin-like_sf"/>
</dbReference>
<dbReference type="EMBL" id="BAAADS010000025">
    <property type="protein sequence ID" value="GAA0613565.1"/>
    <property type="molecule type" value="Genomic_DNA"/>
</dbReference>
<evidence type="ECO:0000256" key="1">
    <source>
        <dbReference type="ARBA" id="ARBA00023157"/>
    </source>
</evidence>
<gene>
    <name evidence="3" type="primary">ykuV</name>
    <name evidence="3" type="ORF">GCM10009001_33510</name>
</gene>
<dbReference type="SUPFAM" id="SSF52833">
    <property type="entry name" value="Thioredoxin-like"/>
    <property type="match status" value="1"/>
</dbReference>
<accession>A0ABN1GKQ1</accession>
<dbReference type="PANTHER" id="PTHR42852">
    <property type="entry name" value="THIOL:DISULFIDE INTERCHANGE PROTEIN DSBE"/>
    <property type="match status" value="1"/>
</dbReference>
<dbReference type="Proteomes" id="UP001500866">
    <property type="component" value="Unassembled WGS sequence"/>
</dbReference>
<dbReference type="PROSITE" id="PS51352">
    <property type="entry name" value="THIOREDOXIN_2"/>
    <property type="match status" value="1"/>
</dbReference>
<organism evidence="3 4">
    <name type="scientific">Virgibacillus siamensis</name>
    <dbReference type="NCBI Taxonomy" id="480071"/>
    <lineage>
        <taxon>Bacteria</taxon>
        <taxon>Bacillati</taxon>
        <taxon>Bacillota</taxon>
        <taxon>Bacilli</taxon>
        <taxon>Bacillales</taxon>
        <taxon>Bacillaceae</taxon>
        <taxon>Virgibacillus</taxon>
    </lineage>
</organism>
<evidence type="ECO:0000259" key="2">
    <source>
        <dbReference type="PROSITE" id="PS51352"/>
    </source>
</evidence>
<dbReference type="InterPro" id="IPR000866">
    <property type="entry name" value="AhpC/TSA"/>
</dbReference>
<reference evidence="3 4" key="1">
    <citation type="journal article" date="2019" name="Int. J. Syst. Evol. Microbiol.">
        <title>The Global Catalogue of Microorganisms (GCM) 10K type strain sequencing project: providing services to taxonomists for standard genome sequencing and annotation.</title>
        <authorList>
            <consortium name="The Broad Institute Genomics Platform"/>
            <consortium name="The Broad Institute Genome Sequencing Center for Infectious Disease"/>
            <person name="Wu L."/>
            <person name="Ma J."/>
        </authorList>
    </citation>
    <scope>NUCLEOTIDE SEQUENCE [LARGE SCALE GENOMIC DNA]</scope>
    <source>
        <strain evidence="3 4">JCM 15395</strain>
    </source>
</reference>
<dbReference type="PANTHER" id="PTHR42852:SF12">
    <property type="entry name" value="THIOL-DISULFIDE OXIDOREDUCTASE YKUV"/>
    <property type="match status" value="1"/>
</dbReference>
<comment type="caution">
    <text evidence="3">The sequence shown here is derived from an EMBL/GenBank/DDBJ whole genome shotgun (WGS) entry which is preliminary data.</text>
</comment>
<feature type="domain" description="Thioredoxin" evidence="2">
    <location>
        <begin position="1"/>
        <end position="146"/>
    </location>
</feature>
<keyword evidence="1" id="KW-1015">Disulfide bond</keyword>
<dbReference type="InterPro" id="IPR050553">
    <property type="entry name" value="Thioredoxin_ResA/DsbE_sf"/>
</dbReference>
<evidence type="ECO:0000313" key="3">
    <source>
        <dbReference type="EMBL" id="GAA0613565.1"/>
    </source>
</evidence>
<dbReference type="RefSeq" id="WP_343815751.1">
    <property type="nucleotide sequence ID" value="NZ_BAAADS010000025.1"/>
</dbReference>
<evidence type="ECO:0000313" key="4">
    <source>
        <dbReference type="Proteomes" id="UP001500866"/>
    </source>
</evidence>